<feature type="compositionally biased region" description="Acidic residues" evidence="5">
    <location>
        <begin position="610"/>
        <end position="645"/>
    </location>
</feature>
<evidence type="ECO:0000313" key="7">
    <source>
        <dbReference type="EMBL" id="QRD01120.1"/>
    </source>
</evidence>
<feature type="domain" description="Pre-rRNA-processing protein RIX1 N-terminal" evidence="6">
    <location>
        <begin position="11"/>
        <end position="210"/>
    </location>
</feature>
<dbReference type="SUPFAM" id="SSF48371">
    <property type="entry name" value="ARM repeat"/>
    <property type="match status" value="1"/>
</dbReference>
<comment type="subcellular location">
    <subcellularLocation>
        <location evidence="1">Nucleus</location>
    </subcellularLocation>
</comment>
<dbReference type="GO" id="GO:0005634">
    <property type="term" value="C:nucleus"/>
    <property type="evidence" value="ECO:0007669"/>
    <property type="project" value="UniProtKB-SubCell"/>
</dbReference>
<protein>
    <recommendedName>
        <fullName evidence="3">Pre-rRNA-processing protein RIX1</fullName>
    </recommendedName>
</protein>
<feature type="compositionally biased region" description="Basic and acidic residues" evidence="5">
    <location>
        <begin position="657"/>
        <end position="669"/>
    </location>
</feature>
<evidence type="ECO:0000256" key="1">
    <source>
        <dbReference type="ARBA" id="ARBA00004123"/>
    </source>
</evidence>
<dbReference type="InterPro" id="IPR016024">
    <property type="entry name" value="ARM-type_fold"/>
</dbReference>
<dbReference type="PANTHER" id="PTHR34105">
    <property type="entry name" value="PROLINE-, GLUTAMIC ACID- AND LEUCINE-RICH PROTEIN 1"/>
    <property type="match status" value="1"/>
</dbReference>
<gene>
    <name evidence="7" type="ORF">JI435_152850</name>
</gene>
<sequence length="809" mass="87492">MAPITSELATLRALTFRISSTATAQLPQHVPAIAASLVNCRTLLCSPQAAVSKTSSESSVAVHKYRTLLSTLLQDRTVQGRWSAIVLIKATIEIGGWETLQKCLPWVRGLLGTLSKPEPPSSKKLCIITLTRIFILTREYPTLVREITTPSLPGYIQSALQLAIKAPAALLQTILESFNELLPRHPTMFRSYLKQIHPLLARLIAPTPSNRLGAEQIGPKLETTSGVVLAAQRLYVQIPSCAAKGASGDEWEKSLKTTINAAHRVADKIFRAVFEDWKSSAREPTTNGHTLDDEVQDVDASDMALPSWSGIFAGSERLVRLLQLAQQYLASSTANSVGINISSIMDMITRMLSLTVPGSGSKAYQNNVKLNNQISKDERENLWLVLPDIHVATIELLLVLTSRSQSSTLSLDALIIDQIVWTFTSEKDSIQLRGACYRAIAKLLQRSGAGLSKSSVDSLVPLMRACCDDLLPLESASTKAAPSQNKTNGISAQTTANADTFLNSKSAVDTASSFFGLREAAEVLLPVLLSGTRAQYLSDALRSRLDRTATLTQNKDAMVASVLNPPPSKKFGKPAASIIPLIARSFPASNNVEGMLRPRMPVIRLGTQDTEAEEDGIENEESEEDEEAEAEAEEEGSVMERDDESFMGNKLDNILESEGRANTDTRDFAMPDALITEAKNHESGSTDLPVPSPRELRSSVRSQNQSKEFAKRAQTDAAPSSPSKRLKTSKQEQTITSAAPPLPALTPQASETPRQTVVLPQTSDFTVTSTASAVPDLPEPGDAAADENDSDGDDVVSLVLGQDTDDESE</sequence>
<dbReference type="InterPro" id="IPR012583">
    <property type="entry name" value="RIX1_N"/>
</dbReference>
<evidence type="ECO:0000256" key="5">
    <source>
        <dbReference type="SAM" id="MobiDB-lite"/>
    </source>
</evidence>
<dbReference type="Pfam" id="PF08167">
    <property type="entry name" value="RIX1"/>
    <property type="match status" value="1"/>
</dbReference>
<dbReference type="OMA" id="GGWEILR"/>
<evidence type="ECO:0000256" key="3">
    <source>
        <dbReference type="ARBA" id="ARBA00021502"/>
    </source>
</evidence>
<evidence type="ECO:0000256" key="2">
    <source>
        <dbReference type="ARBA" id="ARBA00010511"/>
    </source>
</evidence>
<keyword evidence="4" id="KW-0539">Nucleus</keyword>
<feature type="compositionally biased region" description="Polar residues" evidence="5">
    <location>
        <begin position="751"/>
        <end position="772"/>
    </location>
</feature>
<feature type="region of interest" description="Disordered" evidence="5">
    <location>
        <begin position="605"/>
        <end position="809"/>
    </location>
</feature>
<dbReference type="EMBL" id="CP069033">
    <property type="protein sequence ID" value="QRD01120.1"/>
    <property type="molecule type" value="Genomic_DNA"/>
</dbReference>
<comment type="similarity">
    <text evidence="2">Belongs to the RIX1/PELP1 family.</text>
</comment>
<evidence type="ECO:0000256" key="4">
    <source>
        <dbReference type="ARBA" id="ARBA00023242"/>
    </source>
</evidence>
<evidence type="ECO:0000313" key="8">
    <source>
        <dbReference type="Proteomes" id="UP000663193"/>
    </source>
</evidence>
<keyword evidence="8" id="KW-1185">Reference proteome</keyword>
<reference evidence="8" key="1">
    <citation type="journal article" date="2021" name="BMC Genomics">
        <title>Chromosome-level genome assembly and manually-curated proteome of model necrotroph Parastagonospora nodorum Sn15 reveals a genome-wide trove of candidate effector homologs, and redundancy of virulence-related functions within an accessory chromosome.</title>
        <authorList>
            <person name="Bertazzoni S."/>
            <person name="Jones D.A.B."/>
            <person name="Phan H.T."/>
            <person name="Tan K.-C."/>
            <person name="Hane J.K."/>
        </authorList>
    </citation>
    <scope>NUCLEOTIDE SEQUENCE [LARGE SCALE GENOMIC DNA]</scope>
    <source>
        <strain evidence="8">SN15 / ATCC MYA-4574 / FGSC 10173)</strain>
    </source>
</reference>
<accession>A0A7U2FDR3</accession>
<evidence type="ECO:0000259" key="6">
    <source>
        <dbReference type="Pfam" id="PF08167"/>
    </source>
</evidence>
<dbReference type="Proteomes" id="UP000663193">
    <property type="component" value="Chromosome 11"/>
</dbReference>
<organism evidence="7 8">
    <name type="scientific">Phaeosphaeria nodorum (strain SN15 / ATCC MYA-4574 / FGSC 10173)</name>
    <name type="common">Glume blotch fungus</name>
    <name type="synonym">Parastagonospora nodorum</name>
    <dbReference type="NCBI Taxonomy" id="321614"/>
    <lineage>
        <taxon>Eukaryota</taxon>
        <taxon>Fungi</taxon>
        <taxon>Dikarya</taxon>
        <taxon>Ascomycota</taxon>
        <taxon>Pezizomycotina</taxon>
        <taxon>Dothideomycetes</taxon>
        <taxon>Pleosporomycetidae</taxon>
        <taxon>Pleosporales</taxon>
        <taxon>Pleosporineae</taxon>
        <taxon>Phaeosphaeriaceae</taxon>
        <taxon>Parastagonospora</taxon>
    </lineage>
</organism>
<feature type="compositionally biased region" description="Acidic residues" evidence="5">
    <location>
        <begin position="784"/>
        <end position="794"/>
    </location>
</feature>
<proteinExistence type="inferred from homology"/>
<dbReference type="VEuPathDB" id="FungiDB:JI435_152850"/>
<dbReference type="OrthoDB" id="20900at2759"/>
<name>A0A7U2FDR3_PHANO</name>
<dbReference type="KEGG" id="pno:SNOG_15285"/>
<dbReference type="PANTHER" id="PTHR34105:SF1">
    <property type="entry name" value="PROLINE-, GLUTAMIC ACID- AND LEUCINE-RICH PROTEIN 1"/>
    <property type="match status" value="1"/>
</dbReference>
<dbReference type="RefSeq" id="XP_001805440.1">
    <property type="nucleotide sequence ID" value="XM_001805388.1"/>
</dbReference>
<dbReference type="AlphaFoldDB" id="A0A7U2FDR3"/>